<dbReference type="AlphaFoldDB" id="A0A2W7MJ77"/>
<dbReference type="InterPro" id="IPR005053">
    <property type="entry name" value="MobA_MobL"/>
</dbReference>
<evidence type="ECO:0000256" key="2">
    <source>
        <dbReference type="ARBA" id="ARBA00022971"/>
    </source>
</evidence>
<comment type="similarity">
    <text evidence="1">Belongs to the MobA/MobL family.</text>
</comment>
<sequence>MSYYMLRANVISKKTQSVVASASYRSGMSLYSERDQEIKNFRTRGVAPVSFILSPDHAPKWTHDREKLWNEVEKKEKAWNAQLAREILIALPLELDHDQQNKLVKTFVQTNFVDEGMVADVAIHRDKEHNPHAHVLLTVRPFNKDGSWGEKKRRAYERDENGEIKRTEYGKKIFQTVNSTDWNHRETLVKWRLAYADMMNDAFLENDIQQKVSALSFEDQGLEKIAEVRLERNEYQFVKRLEAQGKEATTFYHQLNQQIRKTNEQITKLNSKIISLAAHQSTPSVEKILHEETSLVMSQLEPEYQKSIQFLQGRLKQEVTFGNVRQHLDGLYRWRERTAEPNEAKMTVTHSLLDAANKAYHGQNKEFLQLQGFSMNNFYEQFIPRLETYEEAEHEREKSTKTQDMLIEHTERVYNVFSLVTHRTFNQIYPDIPEKFKWNDRVLLIKNELLGALKENKIDQLIHPEEVSDVLSIAEIYKLLEKSDSISNTIRIQSLTRNKLGIEKDALIKNRRELDKIYHLSIKLNTMQQLLVQSSRKAELVNKQLEGLLHKLFYDEKDSVLTRLDSMPLQVKADILRFYKDELKKGYVPSLRTCVRFAKDHEAKRNIQQQVYEKNESSPFFKRLSTTQKDITHFIGGRASGELLEQLIHQSSSTQSSKQVDQTPLKMRRKTKDQRIRQQLDLEVDL</sequence>
<evidence type="ECO:0000259" key="4">
    <source>
        <dbReference type="Pfam" id="PF03389"/>
    </source>
</evidence>
<dbReference type="RefSeq" id="WP_111441052.1">
    <property type="nucleotide sequence ID" value="NZ_QKZI01000017.1"/>
</dbReference>
<accession>A0A2W7MJ77</accession>
<reference evidence="5 6" key="1">
    <citation type="submission" date="2018-06" db="EMBL/GenBank/DDBJ databases">
        <title>Genomic Encyclopedia of Type Strains, Phase IV (KMG-IV): sequencing the most valuable type-strain genomes for metagenomic binning, comparative biology and taxonomic classification.</title>
        <authorList>
            <person name="Goeker M."/>
        </authorList>
    </citation>
    <scope>NUCLEOTIDE SEQUENCE [LARGE SCALE GENOMIC DNA]</scope>
    <source>
        <strain evidence="5 6">DSM 5</strain>
    </source>
</reference>
<feature type="domain" description="MobA/MobL protein" evidence="4">
    <location>
        <begin position="16"/>
        <end position="231"/>
    </location>
</feature>
<feature type="compositionally biased region" description="Polar residues" evidence="3">
    <location>
        <begin position="650"/>
        <end position="662"/>
    </location>
</feature>
<comment type="caution">
    <text evidence="5">The sequence shown here is derived from an EMBL/GenBank/DDBJ whole genome shotgun (WGS) entry which is preliminary data.</text>
</comment>
<keyword evidence="2" id="KW-0184">Conjugation</keyword>
<name>A0A2W7MJ77_9BACI</name>
<dbReference type="Pfam" id="PF03389">
    <property type="entry name" value="MobA_MobL"/>
    <property type="match status" value="1"/>
</dbReference>
<keyword evidence="6" id="KW-1185">Reference proteome</keyword>
<evidence type="ECO:0000256" key="1">
    <source>
        <dbReference type="ARBA" id="ARBA00010873"/>
    </source>
</evidence>
<evidence type="ECO:0000313" key="5">
    <source>
        <dbReference type="EMBL" id="PZX01274.1"/>
    </source>
</evidence>
<dbReference type="EMBL" id="QKZI01000017">
    <property type="protein sequence ID" value="PZX01274.1"/>
    <property type="molecule type" value="Genomic_DNA"/>
</dbReference>
<organism evidence="5 6">
    <name type="scientific">Psychrobacillus insolitus</name>
    <dbReference type="NCBI Taxonomy" id="1461"/>
    <lineage>
        <taxon>Bacteria</taxon>
        <taxon>Bacillati</taxon>
        <taxon>Bacillota</taxon>
        <taxon>Bacilli</taxon>
        <taxon>Bacillales</taxon>
        <taxon>Bacillaceae</taxon>
        <taxon>Psychrobacillus</taxon>
    </lineage>
</organism>
<dbReference type="Gene3D" id="3.30.930.30">
    <property type="match status" value="1"/>
</dbReference>
<protein>
    <submittedName>
        <fullName evidence="5">MobA/MobL family protein</fullName>
    </submittedName>
</protein>
<proteinExistence type="inferred from homology"/>
<dbReference type="OrthoDB" id="1826980at2"/>
<dbReference type="NCBIfam" id="NF041496">
    <property type="entry name" value="MobQ"/>
    <property type="match status" value="1"/>
</dbReference>
<evidence type="ECO:0000256" key="3">
    <source>
        <dbReference type="SAM" id="MobiDB-lite"/>
    </source>
</evidence>
<dbReference type="Proteomes" id="UP000248646">
    <property type="component" value="Unassembled WGS sequence"/>
</dbReference>
<evidence type="ECO:0000313" key="6">
    <source>
        <dbReference type="Proteomes" id="UP000248646"/>
    </source>
</evidence>
<gene>
    <name evidence="5" type="ORF">C7437_11716</name>
</gene>
<feature type="region of interest" description="Disordered" evidence="3">
    <location>
        <begin position="650"/>
        <end position="674"/>
    </location>
</feature>